<dbReference type="EMBL" id="BQNB010009839">
    <property type="protein sequence ID" value="GJS69107.1"/>
    <property type="molecule type" value="Genomic_DNA"/>
</dbReference>
<reference evidence="1" key="2">
    <citation type="submission" date="2022-01" db="EMBL/GenBank/DDBJ databases">
        <authorList>
            <person name="Yamashiro T."/>
            <person name="Shiraishi A."/>
            <person name="Satake H."/>
            <person name="Nakayama K."/>
        </authorList>
    </citation>
    <scope>NUCLEOTIDE SEQUENCE</scope>
</reference>
<dbReference type="Proteomes" id="UP001151760">
    <property type="component" value="Unassembled WGS sequence"/>
</dbReference>
<keyword evidence="2" id="KW-1185">Reference proteome</keyword>
<accession>A0ABQ4XVD6</accession>
<dbReference type="PANTHER" id="PTHR11439:SF524">
    <property type="entry name" value="RNA-DIRECTED DNA POLYMERASE, PROTEIN KINASE RLK-PELLE-DLSV FAMILY"/>
    <property type="match status" value="1"/>
</dbReference>
<reference evidence="1" key="1">
    <citation type="journal article" date="2022" name="Int. J. Mol. Sci.">
        <title>Draft Genome of Tanacetum Coccineum: Genomic Comparison of Closely Related Tanacetum-Family Plants.</title>
        <authorList>
            <person name="Yamashiro T."/>
            <person name="Shiraishi A."/>
            <person name="Nakayama K."/>
            <person name="Satake H."/>
        </authorList>
    </citation>
    <scope>NUCLEOTIDE SEQUENCE</scope>
</reference>
<dbReference type="CDD" id="cd09272">
    <property type="entry name" value="RNase_HI_RT_Ty1"/>
    <property type="match status" value="1"/>
</dbReference>
<sequence>MALSSPSPSSLVFNDFSAMLFEPVSIQQNWNSIFHLSQGTRQAYLLIYVDDIFLTASSTSLLQTYISLLHARIICYDQTLAIKLFSHGVSATRLKLTTRKKIGPEGSRSTVYVFTCMILENQTPFNASKCSLYLRGTPDLDYKFFGCIYITSLLSYSDVTGLGSAEDEYHGVVNVVAETSWIRNLFCELHTLLFTTTLVYCDNVSAVYMSANPVQHQRTRHIEIDIHFIRDKVAAGHVRVLHVPSRFQYTYIFTKGLPYPLFADFRSSLSIRKTPAPTAGAY</sequence>
<protein>
    <submittedName>
        <fullName evidence="1">Ribonuclease H-like domain-containing protein</fullName>
    </submittedName>
</protein>
<evidence type="ECO:0000313" key="1">
    <source>
        <dbReference type="EMBL" id="GJS69107.1"/>
    </source>
</evidence>
<gene>
    <name evidence="1" type="ORF">Tco_0701948</name>
</gene>
<dbReference type="PANTHER" id="PTHR11439">
    <property type="entry name" value="GAG-POL-RELATED RETROTRANSPOSON"/>
    <property type="match status" value="1"/>
</dbReference>
<comment type="caution">
    <text evidence="1">The sequence shown here is derived from an EMBL/GenBank/DDBJ whole genome shotgun (WGS) entry which is preliminary data.</text>
</comment>
<name>A0ABQ4XVD6_9ASTR</name>
<organism evidence="1 2">
    <name type="scientific">Tanacetum coccineum</name>
    <dbReference type="NCBI Taxonomy" id="301880"/>
    <lineage>
        <taxon>Eukaryota</taxon>
        <taxon>Viridiplantae</taxon>
        <taxon>Streptophyta</taxon>
        <taxon>Embryophyta</taxon>
        <taxon>Tracheophyta</taxon>
        <taxon>Spermatophyta</taxon>
        <taxon>Magnoliopsida</taxon>
        <taxon>eudicotyledons</taxon>
        <taxon>Gunneridae</taxon>
        <taxon>Pentapetalae</taxon>
        <taxon>asterids</taxon>
        <taxon>campanulids</taxon>
        <taxon>Asterales</taxon>
        <taxon>Asteraceae</taxon>
        <taxon>Asteroideae</taxon>
        <taxon>Anthemideae</taxon>
        <taxon>Anthemidinae</taxon>
        <taxon>Tanacetum</taxon>
    </lineage>
</organism>
<proteinExistence type="predicted"/>
<evidence type="ECO:0000313" key="2">
    <source>
        <dbReference type="Proteomes" id="UP001151760"/>
    </source>
</evidence>